<reference evidence="1 2" key="1">
    <citation type="submission" date="2021-01" db="EMBL/GenBank/DDBJ databases">
        <title>Whole genome shotgun sequence of Catellatospora chokoriensis NBRC 107358.</title>
        <authorList>
            <person name="Komaki H."/>
            <person name="Tamura T."/>
        </authorList>
    </citation>
    <scope>NUCLEOTIDE SEQUENCE [LARGE SCALE GENOMIC DNA]</scope>
    <source>
        <strain evidence="1 2">NBRC 107358</strain>
    </source>
</reference>
<evidence type="ECO:0000313" key="2">
    <source>
        <dbReference type="Proteomes" id="UP000619293"/>
    </source>
</evidence>
<evidence type="ECO:0000313" key="1">
    <source>
        <dbReference type="EMBL" id="GIF89773.1"/>
    </source>
</evidence>
<sequence>MRDDDPVLNVVLDSLISCVALLDEHVHDEFMDGRIALKQLENLSYDFGQLPDEQRRRLAALIRARAAAHPHMTAFVEGLPDSLGLDDD</sequence>
<dbReference type="Proteomes" id="UP000619293">
    <property type="component" value="Unassembled WGS sequence"/>
</dbReference>
<dbReference type="AlphaFoldDB" id="A0A8J3NRU0"/>
<comment type="caution">
    <text evidence="1">The sequence shown here is derived from an EMBL/GenBank/DDBJ whole genome shotgun (WGS) entry which is preliminary data.</text>
</comment>
<accession>A0A8J3NRU0</accession>
<protein>
    <submittedName>
        <fullName evidence="1">Uncharacterized protein</fullName>
    </submittedName>
</protein>
<keyword evidence="2" id="KW-1185">Reference proteome</keyword>
<name>A0A8J3NRU0_9ACTN</name>
<dbReference type="RefSeq" id="WP_191838924.1">
    <property type="nucleotide sequence ID" value="NZ_BAAALB010000008.1"/>
</dbReference>
<dbReference type="EMBL" id="BONG01000018">
    <property type="protein sequence ID" value="GIF89773.1"/>
    <property type="molecule type" value="Genomic_DNA"/>
</dbReference>
<gene>
    <name evidence="1" type="ORF">Cch02nite_32170</name>
</gene>
<organism evidence="1 2">
    <name type="scientific">Catellatospora chokoriensis</name>
    <dbReference type="NCBI Taxonomy" id="310353"/>
    <lineage>
        <taxon>Bacteria</taxon>
        <taxon>Bacillati</taxon>
        <taxon>Actinomycetota</taxon>
        <taxon>Actinomycetes</taxon>
        <taxon>Micromonosporales</taxon>
        <taxon>Micromonosporaceae</taxon>
        <taxon>Catellatospora</taxon>
    </lineage>
</organism>
<proteinExistence type="predicted"/>